<protein>
    <recommendedName>
        <fullName evidence="1">NadR/Ttd14 AAA domain-containing protein</fullName>
    </recommendedName>
</protein>
<dbReference type="InterPro" id="IPR027417">
    <property type="entry name" value="P-loop_NTPase"/>
</dbReference>
<comment type="caution">
    <text evidence="2">The sequence shown here is derived from an EMBL/GenBank/DDBJ whole genome shotgun (WGS) entry which is preliminary data.</text>
</comment>
<sequence>MRIGISGTHSIGKSTFVHDFHRAHPDFEIEDEPYRQLAAEGERIHFAERASQRCNLLMTRRAIDRINELRETRPGLNAICDRTCLDFIPYSEYARAMGGEEGVPESERRRTVEVRADMQEKGDLEFPSDITAAYIDELWTTVLESKALRSYDLIVFLPLTGDPAIDPSMEDDGIRSVESFYRNWIDGAFKRLYREELPRRAPLACGFAEITGTRQERVTKLERILHLGPAQA</sequence>
<dbReference type="SUPFAM" id="SSF52540">
    <property type="entry name" value="P-loop containing nucleoside triphosphate hydrolases"/>
    <property type="match status" value="1"/>
</dbReference>
<evidence type="ECO:0000313" key="3">
    <source>
        <dbReference type="Proteomes" id="UP000708347"/>
    </source>
</evidence>
<dbReference type="EMBL" id="VBSB01000008">
    <property type="protein sequence ID" value="NTY60750.1"/>
    <property type="molecule type" value="Genomic_DNA"/>
</dbReference>
<dbReference type="Pfam" id="PF13521">
    <property type="entry name" value="AAA_28"/>
    <property type="match status" value="1"/>
</dbReference>
<dbReference type="RefSeq" id="WP_174398534.1">
    <property type="nucleotide sequence ID" value="NZ_VBSB01000008.1"/>
</dbReference>
<keyword evidence="3" id="KW-1185">Reference proteome</keyword>
<dbReference type="Proteomes" id="UP000708347">
    <property type="component" value="Unassembled WGS sequence"/>
</dbReference>
<proteinExistence type="predicted"/>
<organism evidence="2 3">
    <name type="scientific">Mycolicibacterium sphagni</name>
    <dbReference type="NCBI Taxonomy" id="1786"/>
    <lineage>
        <taxon>Bacteria</taxon>
        <taxon>Bacillati</taxon>
        <taxon>Actinomycetota</taxon>
        <taxon>Actinomycetes</taxon>
        <taxon>Mycobacteriales</taxon>
        <taxon>Mycobacteriaceae</taxon>
        <taxon>Mycolicibacterium</taxon>
    </lineage>
</organism>
<name>A0ABX2K3E1_9MYCO</name>
<evidence type="ECO:0000313" key="2">
    <source>
        <dbReference type="EMBL" id="NTY60750.1"/>
    </source>
</evidence>
<accession>A0ABX2K3E1</accession>
<reference evidence="2 3" key="1">
    <citation type="submission" date="2019-05" db="EMBL/GenBank/DDBJ databases">
        <title>Mycolicibacterium sphagni ENV482 genome assembly.</title>
        <authorList>
            <person name="Chen W."/>
            <person name="Faulkner N.W."/>
            <person name="Hyman M.R."/>
        </authorList>
    </citation>
    <scope>NUCLEOTIDE SEQUENCE [LARGE SCALE GENOMIC DNA]</scope>
    <source>
        <strain evidence="2 3">ENV482</strain>
    </source>
</reference>
<evidence type="ECO:0000259" key="1">
    <source>
        <dbReference type="Pfam" id="PF13521"/>
    </source>
</evidence>
<gene>
    <name evidence="2" type="ORF">FEG63_14460</name>
</gene>
<feature type="domain" description="NadR/Ttd14 AAA" evidence="1">
    <location>
        <begin position="2"/>
        <end position="195"/>
    </location>
</feature>
<dbReference type="Gene3D" id="3.40.50.300">
    <property type="entry name" value="P-loop containing nucleotide triphosphate hydrolases"/>
    <property type="match status" value="1"/>
</dbReference>
<dbReference type="InterPro" id="IPR038727">
    <property type="entry name" value="NadR/Ttd14_AAA_dom"/>
</dbReference>